<name>A0AAD7CGG5_9AGAR</name>
<proteinExistence type="predicted"/>
<accession>A0AAD7CGG5</accession>
<feature type="region of interest" description="Disordered" evidence="1">
    <location>
        <begin position="91"/>
        <end position="117"/>
    </location>
</feature>
<dbReference type="AlphaFoldDB" id="A0AAD7CGG5"/>
<evidence type="ECO:0000313" key="4">
    <source>
        <dbReference type="Proteomes" id="UP001221142"/>
    </source>
</evidence>
<reference evidence="3" key="1">
    <citation type="submission" date="2023-03" db="EMBL/GenBank/DDBJ databases">
        <title>Massive genome expansion in bonnet fungi (Mycena s.s.) driven by repeated elements and novel gene families across ecological guilds.</title>
        <authorList>
            <consortium name="Lawrence Berkeley National Laboratory"/>
            <person name="Harder C.B."/>
            <person name="Miyauchi S."/>
            <person name="Viragh M."/>
            <person name="Kuo A."/>
            <person name="Thoen E."/>
            <person name="Andreopoulos B."/>
            <person name="Lu D."/>
            <person name="Skrede I."/>
            <person name="Drula E."/>
            <person name="Henrissat B."/>
            <person name="Morin E."/>
            <person name="Kohler A."/>
            <person name="Barry K."/>
            <person name="LaButti K."/>
            <person name="Morin E."/>
            <person name="Salamov A."/>
            <person name="Lipzen A."/>
            <person name="Mereny Z."/>
            <person name="Hegedus B."/>
            <person name="Baldrian P."/>
            <person name="Stursova M."/>
            <person name="Weitz H."/>
            <person name="Taylor A."/>
            <person name="Grigoriev I.V."/>
            <person name="Nagy L.G."/>
            <person name="Martin F."/>
            <person name="Kauserud H."/>
        </authorList>
    </citation>
    <scope>NUCLEOTIDE SEQUENCE</scope>
    <source>
        <strain evidence="3">9284</strain>
    </source>
</reference>
<dbReference type="EMBL" id="JARKIF010000002">
    <property type="protein sequence ID" value="KAJ7648015.1"/>
    <property type="molecule type" value="Genomic_DNA"/>
</dbReference>
<dbReference type="PANTHER" id="PTHR36578">
    <property type="entry name" value="CHROMOSOME 15, WHOLE GENOME SHOTGUN SEQUENCE"/>
    <property type="match status" value="1"/>
</dbReference>
<protein>
    <recommendedName>
        <fullName evidence="5">Fruit-body specific protein a</fullName>
    </recommendedName>
</protein>
<sequence>MPSPRLLALASLIYFIPLTSAASYHISQNGVPGSSVVEVTHPTTDNTAILQTIGQVNQKTSAPIDAPPSSSVPPVIVTAVDGSLVNSTVSDVTSASSSRRRRSRRSSLPQVTPLQRKRSSSDYVQVFAPEAAGVHDGSIEGSAYLTYTVVNNATYNIDDCLAFCDRVEGCEFVNLYYEFNNELLDFVFSEKSNLKCSAYGDVHNASEKTNLGGQASYTQVGNQPVPLTYITESSGWALKPAEPTEPAQPATPAGYELVFGPTGGANNAPGYMGFAFLDRYDVDACAALCNGRGYDAVGGVCQYFNIWRAVVDGVPTTYTCSMYYLVADESTAVNYGQGDLVVTLSRGYKRLSVLPDGGFESYTCDDFCYAASSDNWVGTTPSGGALDATIFHYSTFAHTGNVSALLGAANGDDSDAGSLSPAKPLTTVKGSNYVLQLFVANDFSDDVDEAAAAVEVLWNGKQVGSVTGVQHYAPSQFNVVGTGADVLTIQGGAAPAWSFVDDVFIALL</sequence>
<feature type="signal peptide" evidence="2">
    <location>
        <begin position="1"/>
        <end position="21"/>
    </location>
</feature>
<gene>
    <name evidence="3" type="ORF">FB45DRAFT_782995</name>
</gene>
<dbReference type="PANTHER" id="PTHR36578:SF1">
    <property type="entry name" value="APPLE DOMAIN-CONTAINING PROTEIN"/>
    <property type="match status" value="1"/>
</dbReference>
<evidence type="ECO:0000313" key="3">
    <source>
        <dbReference type="EMBL" id="KAJ7648015.1"/>
    </source>
</evidence>
<dbReference type="Proteomes" id="UP001221142">
    <property type="component" value="Unassembled WGS sequence"/>
</dbReference>
<evidence type="ECO:0000256" key="2">
    <source>
        <dbReference type="SAM" id="SignalP"/>
    </source>
</evidence>
<evidence type="ECO:0000256" key="1">
    <source>
        <dbReference type="SAM" id="MobiDB-lite"/>
    </source>
</evidence>
<evidence type="ECO:0008006" key="5">
    <source>
        <dbReference type="Google" id="ProtNLM"/>
    </source>
</evidence>
<keyword evidence="2" id="KW-0732">Signal</keyword>
<feature type="chain" id="PRO_5042096779" description="Fruit-body specific protein a" evidence="2">
    <location>
        <begin position="22"/>
        <end position="508"/>
    </location>
</feature>
<keyword evidence="4" id="KW-1185">Reference proteome</keyword>
<comment type="caution">
    <text evidence="3">The sequence shown here is derived from an EMBL/GenBank/DDBJ whole genome shotgun (WGS) entry which is preliminary data.</text>
</comment>
<organism evidence="3 4">
    <name type="scientific">Roridomyces roridus</name>
    <dbReference type="NCBI Taxonomy" id="1738132"/>
    <lineage>
        <taxon>Eukaryota</taxon>
        <taxon>Fungi</taxon>
        <taxon>Dikarya</taxon>
        <taxon>Basidiomycota</taxon>
        <taxon>Agaricomycotina</taxon>
        <taxon>Agaricomycetes</taxon>
        <taxon>Agaricomycetidae</taxon>
        <taxon>Agaricales</taxon>
        <taxon>Marasmiineae</taxon>
        <taxon>Mycenaceae</taxon>
        <taxon>Roridomyces</taxon>
    </lineage>
</organism>